<feature type="non-terminal residue" evidence="1">
    <location>
        <position position="1"/>
    </location>
</feature>
<keyword evidence="2" id="KW-1185">Reference proteome</keyword>
<evidence type="ECO:0000313" key="2">
    <source>
        <dbReference type="Proteomes" id="UP000226031"/>
    </source>
</evidence>
<dbReference type="EMBL" id="PDND01001151">
    <property type="protein sequence ID" value="PGH16215.1"/>
    <property type="molecule type" value="Genomic_DNA"/>
</dbReference>
<comment type="caution">
    <text evidence="1">The sequence shown here is derived from an EMBL/GenBank/DDBJ whole genome shotgun (WGS) entry which is preliminary data.</text>
</comment>
<protein>
    <submittedName>
        <fullName evidence="1">Uncharacterized protein</fullName>
    </submittedName>
</protein>
<name>A0A2B7Y4T9_9EURO</name>
<dbReference type="VEuPathDB" id="FungiDB:EMCG_02657"/>
<accession>A0A2B7Y4T9</accession>
<evidence type="ECO:0000313" key="1">
    <source>
        <dbReference type="EMBL" id="PGH16215.1"/>
    </source>
</evidence>
<dbReference type="Proteomes" id="UP000226031">
    <property type="component" value="Unassembled WGS sequence"/>
</dbReference>
<dbReference type="AlphaFoldDB" id="A0A2B7Y4T9"/>
<reference evidence="1 2" key="1">
    <citation type="submission" date="2017-10" db="EMBL/GenBank/DDBJ databases">
        <title>Comparative genomics in systemic dimorphic fungi from Ajellomycetaceae.</title>
        <authorList>
            <person name="Munoz J.F."/>
            <person name="Mcewen J.G."/>
            <person name="Clay O.K."/>
            <person name="Cuomo C.A."/>
        </authorList>
    </citation>
    <scope>NUCLEOTIDE SEQUENCE [LARGE SCALE GENOMIC DNA]</scope>
    <source>
        <strain evidence="1 2">UAMH4076</strain>
    </source>
</reference>
<gene>
    <name evidence="1" type="ORF">GX50_09004</name>
</gene>
<proteinExistence type="predicted"/>
<organism evidence="1 2">
    <name type="scientific">[Emmonsia] crescens</name>
    <dbReference type="NCBI Taxonomy" id="73230"/>
    <lineage>
        <taxon>Eukaryota</taxon>
        <taxon>Fungi</taxon>
        <taxon>Dikarya</taxon>
        <taxon>Ascomycota</taxon>
        <taxon>Pezizomycotina</taxon>
        <taxon>Eurotiomycetes</taxon>
        <taxon>Eurotiomycetidae</taxon>
        <taxon>Onygenales</taxon>
        <taxon>Ajellomycetaceae</taxon>
        <taxon>Emergomyces</taxon>
    </lineage>
</organism>
<sequence length="136" mass="14846">IVALLATAATATPIEASVANVAAADWDCFRSTGGGGHATLKKLHAQFNKLFGEPRLKMAHGQCYVAACYGHYFEVCNNAAVTRTEISGHRNVAKNANPESGEVCTIRVNPGDKDLEYYYGSYIRRGRITDLRYCKD</sequence>